<evidence type="ECO:0000256" key="2">
    <source>
        <dbReference type="SAM" id="SignalP"/>
    </source>
</evidence>
<evidence type="ECO:0000313" key="3">
    <source>
        <dbReference type="EMBL" id="CAH2042199.1"/>
    </source>
</evidence>
<evidence type="ECO:0008006" key="5">
    <source>
        <dbReference type="Google" id="ProtNLM"/>
    </source>
</evidence>
<dbReference type="EMBL" id="OW152826">
    <property type="protein sequence ID" value="CAH2042199.1"/>
    <property type="molecule type" value="Genomic_DNA"/>
</dbReference>
<reference evidence="3" key="1">
    <citation type="submission" date="2022-03" db="EMBL/GenBank/DDBJ databases">
        <authorList>
            <person name="Martin H S."/>
        </authorList>
    </citation>
    <scope>NUCLEOTIDE SEQUENCE</scope>
</reference>
<proteinExistence type="predicted"/>
<feature type="compositionally biased region" description="Basic and acidic residues" evidence="1">
    <location>
        <begin position="22"/>
        <end position="32"/>
    </location>
</feature>
<feature type="non-terminal residue" evidence="3">
    <location>
        <position position="69"/>
    </location>
</feature>
<organism evidence="3 4">
    <name type="scientific">Iphiclides podalirius</name>
    <name type="common">scarce swallowtail</name>
    <dbReference type="NCBI Taxonomy" id="110791"/>
    <lineage>
        <taxon>Eukaryota</taxon>
        <taxon>Metazoa</taxon>
        <taxon>Ecdysozoa</taxon>
        <taxon>Arthropoda</taxon>
        <taxon>Hexapoda</taxon>
        <taxon>Insecta</taxon>
        <taxon>Pterygota</taxon>
        <taxon>Neoptera</taxon>
        <taxon>Endopterygota</taxon>
        <taxon>Lepidoptera</taxon>
        <taxon>Glossata</taxon>
        <taxon>Ditrysia</taxon>
        <taxon>Papilionoidea</taxon>
        <taxon>Papilionidae</taxon>
        <taxon>Papilioninae</taxon>
        <taxon>Iphiclides</taxon>
    </lineage>
</organism>
<evidence type="ECO:0000256" key="1">
    <source>
        <dbReference type="SAM" id="MobiDB-lite"/>
    </source>
</evidence>
<sequence>MSRIIIIFCFFTLAAALPNDGQEPKHEEDKHSNMPVSETPKSHDTPKVSGKPSDSKPAPVMTGHNEQKN</sequence>
<dbReference type="Proteomes" id="UP000837857">
    <property type="component" value="Chromosome 14"/>
</dbReference>
<evidence type="ECO:0000313" key="4">
    <source>
        <dbReference type="Proteomes" id="UP000837857"/>
    </source>
</evidence>
<accession>A0ABN8HVW3</accession>
<feature type="chain" id="PRO_5046687322" description="Secreted protein" evidence="2">
    <location>
        <begin position="17"/>
        <end position="69"/>
    </location>
</feature>
<feature type="region of interest" description="Disordered" evidence="1">
    <location>
        <begin position="19"/>
        <end position="69"/>
    </location>
</feature>
<keyword evidence="4" id="KW-1185">Reference proteome</keyword>
<protein>
    <recommendedName>
        <fullName evidence="5">Secreted protein</fullName>
    </recommendedName>
</protein>
<gene>
    <name evidence="3" type="ORF">IPOD504_LOCUS3651</name>
</gene>
<keyword evidence="2" id="KW-0732">Signal</keyword>
<name>A0ABN8HVW3_9NEOP</name>
<feature type="signal peptide" evidence="2">
    <location>
        <begin position="1"/>
        <end position="16"/>
    </location>
</feature>